<dbReference type="InterPro" id="IPR012910">
    <property type="entry name" value="Plug_dom"/>
</dbReference>
<dbReference type="Pfam" id="PF07660">
    <property type="entry name" value="STN"/>
    <property type="match status" value="1"/>
</dbReference>
<dbReference type="Proteomes" id="UP000324611">
    <property type="component" value="Unassembled WGS sequence"/>
</dbReference>
<comment type="caution">
    <text evidence="14">The sequence shown here is derived from an EMBL/GenBank/DDBJ whole genome shotgun (WGS) entry which is preliminary data.</text>
</comment>
<evidence type="ECO:0000256" key="2">
    <source>
        <dbReference type="ARBA" id="ARBA00022448"/>
    </source>
</evidence>
<dbReference type="Pfam" id="PF07715">
    <property type="entry name" value="Plug"/>
    <property type="match status" value="1"/>
</dbReference>
<dbReference type="Gene3D" id="2.170.130.10">
    <property type="entry name" value="TonB-dependent receptor, plug domain"/>
    <property type="match status" value="1"/>
</dbReference>
<evidence type="ECO:0000256" key="12">
    <source>
        <dbReference type="SAM" id="SignalP"/>
    </source>
</evidence>
<dbReference type="SUPFAM" id="SSF56935">
    <property type="entry name" value="Porins"/>
    <property type="match status" value="1"/>
</dbReference>
<dbReference type="SUPFAM" id="SSF49464">
    <property type="entry name" value="Carboxypeptidase regulatory domain-like"/>
    <property type="match status" value="1"/>
</dbReference>
<dbReference type="InterPro" id="IPR023997">
    <property type="entry name" value="TonB-dep_OMP_SusC/RagA_CS"/>
</dbReference>
<dbReference type="GO" id="GO:0009279">
    <property type="term" value="C:cell outer membrane"/>
    <property type="evidence" value="ECO:0007669"/>
    <property type="project" value="UniProtKB-SubCell"/>
</dbReference>
<dbReference type="InterPro" id="IPR036942">
    <property type="entry name" value="Beta-barrel_TonB_sf"/>
</dbReference>
<keyword evidence="4" id="KW-0410">Iron transport</keyword>
<name>A0A5B2VJX6_9BACT</name>
<dbReference type="EMBL" id="VUOC01000004">
    <property type="protein sequence ID" value="KAA2238978.1"/>
    <property type="molecule type" value="Genomic_DNA"/>
</dbReference>
<feature type="domain" description="Secretin/TonB short N-terminal" evidence="13">
    <location>
        <begin position="57"/>
        <end position="108"/>
    </location>
</feature>
<evidence type="ECO:0000313" key="14">
    <source>
        <dbReference type="EMBL" id="KAA2238978.1"/>
    </source>
</evidence>
<dbReference type="InterPro" id="IPR011662">
    <property type="entry name" value="Secretin/TonB_short_N"/>
</dbReference>
<dbReference type="InterPro" id="IPR008969">
    <property type="entry name" value="CarboxyPept-like_regulatory"/>
</dbReference>
<evidence type="ECO:0000256" key="4">
    <source>
        <dbReference type="ARBA" id="ARBA00022496"/>
    </source>
</evidence>
<evidence type="ECO:0000256" key="6">
    <source>
        <dbReference type="ARBA" id="ARBA00023004"/>
    </source>
</evidence>
<keyword evidence="4" id="KW-0406">Ion transport</keyword>
<dbReference type="NCBIfam" id="TIGR04056">
    <property type="entry name" value="OMP_RagA_SusC"/>
    <property type="match status" value="1"/>
</dbReference>
<keyword evidence="3 10" id="KW-1134">Transmembrane beta strand</keyword>
<gene>
    <name evidence="14" type="ORF">F0L74_22450</name>
</gene>
<dbReference type="SMART" id="SM00965">
    <property type="entry name" value="STN"/>
    <property type="match status" value="1"/>
</dbReference>
<keyword evidence="15" id="KW-1185">Reference proteome</keyword>
<comment type="subcellular location">
    <subcellularLocation>
        <location evidence="1 10">Cell outer membrane</location>
        <topology evidence="1 10">Multi-pass membrane protein</topology>
    </subcellularLocation>
</comment>
<reference evidence="14 15" key="2">
    <citation type="submission" date="2019-09" db="EMBL/GenBank/DDBJ databases">
        <authorList>
            <person name="Jin C."/>
        </authorList>
    </citation>
    <scope>NUCLEOTIDE SEQUENCE [LARGE SCALE GENOMIC DNA]</scope>
    <source>
        <strain evidence="14 15">BN140078</strain>
    </source>
</reference>
<evidence type="ECO:0000256" key="9">
    <source>
        <dbReference type="ARBA" id="ARBA00023237"/>
    </source>
</evidence>
<evidence type="ECO:0000259" key="13">
    <source>
        <dbReference type="SMART" id="SM00965"/>
    </source>
</evidence>
<proteinExistence type="inferred from homology"/>
<keyword evidence="5 10" id="KW-0812">Transmembrane</keyword>
<keyword evidence="12" id="KW-0732">Signal</keyword>
<evidence type="ECO:0000256" key="7">
    <source>
        <dbReference type="ARBA" id="ARBA00023077"/>
    </source>
</evidence>
<evidence type="ECO:0000256" key="8">
    <source>
        <dbReference type="ARBA" id="ARBA00023136"/>
    </source>
</evidence>
<evidence type="ECO:0000256" key="11">
    <source>
        <dbReference type="RuleBase" id="RU003357"/>
    </source>
</evidence>
<dbReference type="Pfam" id="PF00593">
    <property type="entry name" value="TonB_dep_Rec_b-barrel"/>
    <property type="match status" value="1"/>
</dbReference>
<keyword evidence="9 10" id="KW-0998">Cell outer membrane</keyword>
<evidence type="ECO:0000256" key="3">
    <source>
        <dbReference type="ARBA" id="ARBA00022452"/>
    </source>
</evidence>
<dbReference type="Gene3D" id="2.60.40.1120">
    <property type="entry name" value="Carboxypeptidase-like, regulatory domain"/>
    <property type="match status" value="1"/>
</dbReference>
<dbReference type="PROSITE" id="PS52016">
    <property type="entry name" value="TONB_DEPENDENT_REC_3"/>
    <property type="match status" value="1"/>
</dbReference>
<comment type="similarity">
    <text evidence="10 11">Belongs to the TonB-dependent receptor family.</text>
</comment>
<keyword evidence="2 10" id="KW-0813">Transport</keyword>
<sequence length="1102" mass="119923">MQKNAIGGGMPVRKLAMILTAVLLLVCASSSAQTITLSVKDAPLKQVLVTIKQQSGYLVFYNQDVLTDAKPVSVTARNVPLNDALDLVLKNQPVSFLIRGKMIILSRKTPLPATPAPDLGANPAANPTQHLIGLVRDAAGVPLAGASVMVKGTQKGAATNAKGEFRIEANPDDILSISHIGYETREVRAGNVLFIVLQPSSSRLDEVQVFAYGTTTRRLSTGNISTIKAEEIARNPVVNVLEALKGRIPGMFVQQQTGQPGTPIDVTIRGKSTLTGNGQPLYIVDGVPYPSGQLPFSYPSVNSTTPNFVLRGGNALDYLNPAMIESIDVLTDADATAIYGSRGGYGVILITTKKGKAGKPQLNINAQTGVSVRGRSPRLMTLDQYLMIRREAFKNDEATPGPTDLDLNGTWPLNRNTDWKKLSAGAFGQTSLLNATYSGGAGRINYLIGGNYNVQQSIQRSTGAFKSGGLNFNLNSTSPGGKVYFSLSGSYTATLNDMLSVDYTNATLMAPNAPNPFLPDGNINWEPGANGESFAAFKMINKNQSNNLTSTAEFKYMPITGLTIRTVIGFNMLSGRQNIAYPSAYYDPATNFITKGNLNLYNVRTWNLDPNINYQFGLGSKGRLSATAGFTLVDKVSYNQSTDGNGFLSDDVIYNPTFTGADNLQTVYTQVPARNLSYFGILNYNWDNKYIINLNGRYDGSTKFGPDYRFGKFGSIGAAWIMSSEKWFNGLLPVISFAKIRGSIGIVGGDAINEYSYLNTYSNASAYQGNVALSPNRLANPALHWERMLKRELAANLEFLNGRIGLDLAYYNNRSENQLVGLPLPSTTGSETVNINSSAVIVNSGYELSLNTTNIKSRNFSWRSNFTISINRNILQSYPASQVLTSNNYVVGKSIQGIKLYDYAGVDPETGYYTFYKDGVKGQWDLFSPTPLDQIKDKTAFVDLSPKYFGSLVNTLSYKGLSASFVFTFTNRMGHNYLGSQTYPAGIFNYNMSETYLQRWQKPGDITDVQRASQRFTAVLLQSNFVSSTGAYSRALYARLANVNINYNLPASLFKKYVSSVSIYASGQNLLTISQYKDLDPENLGVGMAPLSKFTAGLNITL</sequence>
<accession>A0A5B2VJX6</accession>
<evidence type="ECO:0000256" key="1">
    <source>
        <dbReference type="ARBA" id="ARBA00004571"/>
    </source>
</evidence>
<dbReference type="Gene3D" id="2.40.170.20">
    <property type="entry name" value="TonB-dependent receptor, beta-barrel domain"/>
    <property type="match status" value="1"/>
</dbReference>
<dbReference type="NCBIfam" id="TIGR04057">
    <property type="entry name" value="SusC_RagA_signa"/>
    <property type="match status" value="1"/>
</dbReference>
<reference evidence="14 15" key="1">
    <citation type="submission" date="2019-09" db="EMBL/GenBank/DDBJ databases">
        <title>Chitinophaga ginsengihumi sp. nov., isolated from soil of ginseng rhizosphere.</title>
        <authorList>
            <person name="Lee J."/>
        </authorList>
    </citation>
    <scope>NUCLEOTIDE SEQUENCE [LARGE SCALE GENOMIC DNA]</scope>
    <source>
        <strain evidence="14 15">BN140078</strain>
    </source>
</reference>
<dbReference type="InterPro" id="IPR000531">
    <property type="entry name" value="Beta-barrel_TonB"/>
</dbReference>
<evidence type="ECO:0000256" key="10">
    <source>
        <dbReference type="PROSITE-ProRule" id="PRU01360"/>
    </source>
</evidence>
<dbReference type="GO" id="GO:0006826">
    <property type="term" value="P:iron ion transport"/>
    <property type="evidence" value="ECO:0007669"/>
    <property type="project" value="UniProtKB-KW"/>
</dbReference>
<keyword evidence="7 11" id="KW-0798">TonB box</keyword>
<organism evidence="14 15">
    <name type="scientific">Chitinophaga agrisoli</name>
    <dbReference type="NCBI Taxonomy" id="2607653"/>
    <lineage>
        <taxon>Bacteria</taxon>
        <taxon>Pseudomonadati</taxon>
        <taxon>Bacteroidota</taxon>
        <taxon>Chitinophagia</taxon>
        <taxon>Chitinophagales</taxon>
        <taxon>Chitinophagaceae</taxon>
        <taxon>Chitinophaga</taxon>
    </lineage>
</organism>
<dbReference type="InterPro" id="IPR039426">
    <property type="entry name" value="TonB-dep_rcpt-like"/>
</dbReference>
<evidence type="ECO:0000313" key="15">
    <source>
        <dbReference type="Proteomes" id="UP000324611"/>
    </source>
</evidence>
<keyword evidence="8 10" id="KW-0472">Membrane</keyword>
<evidence type="ECO:0000256" key="5">
    <source>
        <dbReference type="ARBA" id="ARBA00022692"/>
    </source>
</evidence>
<feature type="signal peptide" evidence="12">
    <location>
        <begin position="1"/>
        <end position="32"/>
    </location>
</feature>
<feature type="chain" id="PRO_5022684106" evidence="12">
    <location>
        <begin position="33"/>
        <end position="1102"/>
    </location>
</feature>
<dbReference type="Gene3D" id="3.55.50.30">
    <property type="match status" value="1"/>
</dbReference>
<dbReference type="Pfam" id="PF13715">
    <property type="entry name" value="CarbopepD_reg_2"/>
    <property type="match status" value="1"/>
</dbReference>
<dbReference type="InterPro" id="IPR037066">
    <property type="entry name" value="Plug_dom_sf"/>
</dbReference>
<protein>
    <submittedName>
        <fullName evidence="14">SusC/RagA family TonB-linked outer membrane protein</fullName>
    </submittedName>
</protein>
<dbReference type="InterPro" id="IPR023996">
    <property type="entry name" value="TonB-dep_OMP_SusC/RagA"/>
</dbReference>
<keyword evidence="6" id="KW-0408">Iron</keyword>
<dbReference type="RefSeq" id="WP_149840157.1">
    <property type="nucleotide sequence ID" value="NZ_VUOC01000004.1"/>
</dbReference>
<dbReference type="AlphaFoldDB" id="A0A5B2VJX6"/>